<proteinExistence type="predicted"/>
<evidence type="ECO:0000313" key="1">
    <source>
        <dbReference type="EMBL" id="TWG24281.1"/>
    </source>
</evidence>
<organism evidence="1 2">
    <name type="scientific">Actinoplanes teichomyceticus</name>
    <dbReference type="NCBI Taxonomy" id="1867"/>
    <lineage>
        <taxon>Bacteria</taxon>
        <taxon>Bacillati</taxon>
        <taxon>Actinomycetota</taxon>
        <taxon>Actinomycetes</taxon>
        <taxon>Micromonosporales</taxon>
        <taxon>Micromonosporaceae</taxon>
        <taxon>Actinoplanes</taxon>
    </lineage>
</organism>
<dbReference type="Proteomes" id="UP000320239">
    <property type="component" value="Unassembled WGS sequence"/>
</dbReference>
<dbReference type="OrthoDB" id="3296492at2"/>
<reference evidence="1 2" key="1">
    <citation type="submission" date="2019-06" db="EMBL/GenBank/DDBJ databases">
        <title>Sequencing the genomes of 1000 actinobacteria strains.</title>
        <authorList>
            <person name="Klenk H.-P."/>
        </authorList>
    </citation>
    <scope>NUCLEOTIDE SEQUENCE [LARGE SCALE GENOMIC DNA]</scope>
    <source>
        <strain evidence="1 2">DSM 43866</strain>
    </source>
</reference>
<keyword evidence="2" id="KW-1185">Reference proteome</keyword>
<comment type="caution">
    <text evidence="1">The sequence shown here is derived from an EMBL/GenBank/DDBJ whole genome shotgun (WGS) entry which is preliminary data.</text>
</comment>
<evidence type="ECO:0000313" key="2">
    <source>
        <dbReference type="Proteomes" id="UP000320239"/>
    </source>
</evidence>
<name>A0A561WK84_ACTTI</name>
<sequence length="165" mass="18587">MSTTTVAIREPVTGQVIDVCRGPTPAGVCPRAGRDGVVPCAGHLVGPPQGDARYWPVWVPPGCRQCRLNWNEQAAGCLREAERCRDRWHAGLVRETDRVYAQAAAGDPRFRRMSDRELRITALWRWRLSSRALALRRAERKQRDWSRLYLSLAEQQREAAPATAG</sequence>
<protein>
    <submittedName>
        <fullName evidence="1">Uncharacterized protein</fullName>
    </submittedName>
</protein>
<dbReference type="AlphaFoldDB" id="A0A561WK84"/>
<accession>A0A561WK84</accession>
<gene>
    <name evidence="1" type="ORF">FHX34_102834</name>
</gene>
<dbReference type="RefSeq" id="WP_122977428.1">
    <property type="nucleotide sequence ID" value="NZ_BOMX01000077.1"/>
</dbReference>
<dbReference type="EMBL" id="VIWY01000002">
    <property type="protein sequence ID" value="TWG24281.1"/>
    <property type="molecule type" value="Genomic_DNA"/>
</dbReference>